<organism evidence="2 3">
    <name type="scientific">Streptomyces nondiastaticus</name>
    <dbReference type="NCBI Taxonomy" id="3154512"/>
    <lineage>
        <taxon>Bacteria</taxon>
        <taxon>Bacillati</taxon>
        <taxon>Actinomycetota</taxon>
        <taxon>Actinomycetes</taxon>
        <taxon>Kitasatosporales</taxon>
        <taxon>Streptomycetaceae</taxon>
        <taxon>Streptomyces</taxon>
    </lineage>
</organism>
<evidence type="ECO:0000259" key="1">
    <source>
        <dbReference type="Pfam" id="PF04149"/>
    </source>
</evidence>
<dbReference type="RefSeq" id="WP_388631857.1">
    <property type="nucleotide sequence ID" value="NZ_JBIAUT010000012.1"/>
</dbReference>
<sequence>MIRHDLPPHAWRKSSFSDVTDPNCFEIQPTPDSLIAISDSKARPRGAFVFPPAVWAAFVHSIRKDTLQPVG</sequence>
<evidence type="ECO:0000313" key="3">
    <source>
        <dbReference type="Proteomes" id="UP001602123"/>
    </source>
</evidence>
<evidence type="ECO:0000313" key="2">
    <source>
        <dbReference type="EMBL" id="MFF4219848.1"/>
    </source>
</evidence>
<dbReference type="InterPro" id="IPR007278">
    <property type="entry name" value="DUF397"/>
</dbReference>
<gene>
    <name evidence="2" type="ORF">ACFYZM_26770</name>
</gene>
<dbReference type="EMBL" id="JBIAUT010000012">
    <property type="protein sequence ID" value="MFF4219848.1"/>
    <property type="molecule type" value="Genomic_DNA"/>
</dbReference>
<accession>A0ABW6U4X0</accession>
<name>A0ABW6U4X0_9ACTN</name>
<protein>
    <submittedName>
        <fullName evidence="2">DUF397 domain-containing protein</fullName>
    </submittedName>
</protein>
<comment type="caution">
    <text evidence="2">The sequence shown here is derived from an EMBL/GenBank/DDBJ whole genome shotgun (WGS) entry which is preliminary data.</text>
</comment>
<keyword evidence="3" id="KW-1185">Reference proteome</keyword>
<dbReference type="Proteomes" id="UP001602123">
    <property type="component" value="Unassembled WGS sequence"/>
</dbReference>
<dbReference type="Pfam" id="PF04149">
    <property type="entry name" value="DUF397"/>
    <property type="match status" value="1"/>
</dbReference>
<proteinExistence type="predicted"/>
<reference evidence="2 3" key="1">
    <citation type="submission" date="2024-10" db="EMBL/GenBank/DDBJ databases">
        <title>The Natural Products Discovery Center: Release of the First 8490 Sequenced Strains for Exploring Actinobacteria Biosynthetic Diversity.</title>
        <authorList>
            <person name="Kalkreuter E."/>
            <person name="Kautsar S.A."/>
            <person name="Yang D."/>
            <person name="Bader C.D."/>
            <person name="Teijaro C.N."/>
            <person name="Fluegel L."/>
            <person name="Davis C.M."/>
            <person name="Simpson J.R."/>
            <person name="Lauterbach L."/>
            <person name="Steele A.D."/>
            <person name="Gui C."/>
            <person name="Meng S."/>
            <person name="Li G."/>
            <person name="Viehrig K."/>
            <person name="Ye F."/>
            <person name="Su P."/>
            <person name="Kiefer A.F."/>
            <person name="Nichols A."/>
            <person name="Cepeda A.J."/>
            <person name="Yan W."/>
            <person name="Fan B."/>
            <person name="Jiang Y."/>
            <person name="Adhikari A."/>
            <person name="Zheng C.-J."/>
            <person name="Schuster L."/>
            <person name="Cowan T.M."/>
            <person name="Smanski M.J."/>
            <person name="Chevrette M.G."/>
            <person name="De Carvalho L.P.S."/>
            <person name="Shen B."/>
        </authorList>
    </citation>
    <scope>NUCLEOTIDE SEQUENCE [LARGE SCALE GENOMIC DNA]</scope>
    <source>
        <strain evidence="2 3">NPDC001650</strain>
    </source>
</reference>
<feature type="domain" description="DUF397" evidence="1">
    <location>
        <begin position="10"/>
        <end position="63"/>
    </location>
</feature>